<keyword evidence="2" id="KW-1185">Reference proteome</keyword>
<reference evidence="1 2" key="1">
    <citation type="submission" date="2015-01" db="EMBL/GenBank/DDBJ databases">
        <title>Evolution of Trichinella species and genotypes.</title>
        <authorList>
            <person name="Korhonen P.K."/>
            <person name="Edoardo P."/>
            <person name="Giuseppe L.R."/>
            <person name="Gasser R.B."/>
        </authorList>
    </citation>
    <scope>NUCLEOTIDE SEQUENCE [LARGE SCALE GENOMIC DNA]</scope>
    <source>
        <strain evidence="1">ISS1029</strain>
    </source>
</reference>
<proteinExistence type="predicted"/>
<dbReference type="Proteomes" id="UP000055024">
    <property type="component" value="Unassembled WGS sequence"/>
</dbReference>
<organism evidence="1 2">
    <name type="scientific">Trichinella zimbabwensis</name>
    <dbReference type="NCBI Taxonomy" id="268475"/>
    <lineage>
        <taxon>Eukaryota</taxon>
        <taxon>Metazoa</taxon>
        <taxon>Ecdysozoa</taxon>
        <taxon>Nematoda</taxon>
        <taxon>Enoplea</taxon>
        <taxon>Dorylaimia</taxon>
        <taxon>Trichinellida</taxon>
        <taxon>Trichinellidae</taxon>
        <taxon>Trichinella</taxon>
    </lineage>
</organism>
<dbReference type="EMBL" id="JYDP01000014">
    <property type="protein sequence ID" value="KRZ15945.1"/>
    <property type="molecule type" value="Genomic_DNA"/>
</dbReference>
<comment type="caution">
    <text evidence="1">The sequence shown here is derived from an EMBL/GenBank/DDBJ whole genome shotgun (WGS) entry which is preliminary data.</text>
</comment>
<accession>A0A0V1HZA9</accession>
<sequence length="144" mass="16506">MKFRNFGKFYFSPKLTSMDHKKSGNYNEPGRTLHESVFVEILADIKRNRGLRYDTQLISKFAFHSNIAENPISHMYEVVKGSSTFNAAVETVGYVQIDELFIRLCGYASSHNKHRGAVNNRTEIVILRSSVTESKFNCSSNNFR</sequence>
<name>A0A0V1HZA9_9BILA</name>
<evidence type="ECO:0000313" key="1">
    <source>
        <dbReference type="EMBL" id="KRZ15945.1"/>
    </source>
</evidence>
<evidence type="ECO:0000313" key="2">
    <source>
        <dbReference type="Proteomes" id="UP000055024"/>
    </source>
</evidence>
<gene>
    <name evidence="1" type="ORF">T11_4808</name>
</gene>
<protein>
    <submittedName>
        <fullName evidence="1">Uncharacterized protein</fullName>
    </submittedName>
</protein>
<dbReference type="AlphaFoldDB" id="A0A0V1HZA9"/>